<keyword evidence="9" id="KW-0675">Receptor</keyword>
<dbReference type="OrthoDB" id="347124at2759"/>
<dbReference type="InterPro" id="IPR006716">
    <property type="entry name" value="ERG2_sigma1_rcpt-like"/>
</dbReference>
<dbReference type="STRING" id="74649.A0A2P6QWP2"/>
<dbReference type="OMA" id="WTPPMRS"/>
<evidence type="ECO:0000256" key="6">
    <source>
        <dbReference type="ARBA" id="ARBA00023136"/>
    </source>
</evidence>
<comment type="similarity">
    <text evidence="2">Belongs to the ERG2 family.</text>
</comment>
<keyword evidence="3 8" id="KW-0812">Transmembrane</keyword>
<evidence type="ECO:0000313" key="10">
    <source>
        <dbReference type="Proteomes" id="UP000238479"/>
    </source>
</evidence>
<feature type="compositionally biased region" description="Polar residues" evidence="7">
    <location>
        <begin position="1"/>
        <end position="19"/>
    </location>
</feature>
<dbReference type="EMBL" id="PDCK01000042">
    <property type="protein sequence ID" value="PRQ38605.1"/>
    <property type="molecule type" value="Genomic_DNA"/>
</dbReference>
<accession>A0A2P6QWP2</accession>
<gene>
    <name evidence="9" type="ORF">RchiOBHm_Chr4g0415861</name>
</gene>
<evidence type="ECO:0000256" key="3">
    <source>
        <dbReference type="ARBA" id="ARBA00022692"/>
    </source>
</evidence>
<dbReference type="Gramene" id="PRQ38605">
    <property type="protein sequence ID" value="PRQ38605"/>
    <property type="gene ID" value="RchiOBHm_Chr4g0415861"/>
</dbReference>
<comment type="caution">
    <text evidence="9">The sequence shown here is derived from an EMBL/GenBank/DDBJ whole genome shotgun (WGS) entry which is preliminary data.</text>
</comment>
<evidence type="ECO:0000256" key="4">
    <source>
        <dbReference type="ARBA" id="ARBA00022824"/>
    </source>
</evidence>
<evidence type="ECO:0000256" key="2">
    <source>
        <dbReference type="ARBA" id="ARBA00007141"/>
    </source>
</evidence>
<evidence type="ECO:0000256" key="7">
    <source>
        <dbReference type="SAM" id="MobiDB-lite"/>
    </source>
</evidence>
<feature type="compositionally biased region" description="Low complexity" evidence="7">
    <location>
        <begin position="20"/>
        <end position="47"/>
    </location>
</feature>
<comment type="subcellular location">
    <subcellularLocation>
        <location evidence="1">Endoplasmic reticulum membrane</location>
    </subcellularLocation>
</comment>
<protein>
    <submittedName>
        <fullName evidence="9">Putative ERG2/sigma1 receptor</fullName>
    </submittedName>
</protein>
<dbReference type="AlphaFoldDB" id="A0A2P6QWP2"/>
<dbReference type="Pfam" id="PF04622">
    <property type="entry name" value="ERG2_Sigma1R"/>
    <property type="match status" value="1"/>
</dbReference>
<evidence type="ECO:0000256" key="5">
    <source>
        <dbReference type="ARBA" id="ARBA00022989"/>
    </source>
</evidence>
<dbReference type="Proteomes" id="UP000238479">
    <property type="component" value="Chromosome 4"/>
</dbReference>
<keyword evidence="10" id="KW-1185">Reference proteome</keyword>
<dbReference type="PANTHER" id="PTHR10868">
    <property type="entry name" value="SIGMA 1-TYPE OPIOID RECEPTOR-RELATED"/>
    <property type="match status" value="1"/>
</dbReference>
<reference evidence="9 10" key="1">
    <citation type="journal article" date="2018" name="Nat. Genet.">
        <title>The Rosa genome provides new insights in the design of modern roses.</title>
        <authorList>
            <person name="Bendahmane M."/>
        </authorList>
    </citation>
    <scope>NUCLEOTIDE SEQUENCE [LARGE SCALE GENOMIC DNA]</scope>
    <source>
        <strain evidence="10">cv. Old Blush</strain>
    </source>
</reference>
<dbReference type="PANTHER" id="PTHR10868:SF1">
    <property type="entry name" value="SIGMA NON-OPIOID INTRACELLULAR RECEPTOR 1"/>
    <property type="match status" value="1"/>
</dbReference>
<feature type="transmembrane region" description="Helical" evidence="8">
    <location>
        <begin position="165"/>
        <end position="183"/>
    </location>
</feature>
<keyword evidence="5 8" id="KW-1133">Transmembrane helix</keyword>
<keyword evidence="4" id="KW-0256">Endoplasmic reticulum</keyword>
<feature type="region of interest" description="Disordered" evidence="7">
    <location>
        <begin position="1"/>
        <end position="57"/>
    </location>
</feature>
<name>A0A2P6QWP2_ROSCH</name>
<proteinExistence type="inferred from homology"/>
<dbReference type="GO" id="GO:0005789">
    <property type="term" value="C:endoplasmic reticulum membrane"/>
    <property type="evidence" value="ECO:0007669"/>
    <property type="project" value="UniProtKB-SubCell"/>
</dbReference>
<evidence type="ECO:0000256" key="1">
    <source>
        <dbReference type="ARBA" id="ARBA00004586"/>
    </source>
</evidence>
<evidence type="ECO:0000313" key="9">
    <source>
        <dbReference type="EMBL" id="PRQ38605.1"/>
    </source>
</evidence>
<evidence type="ECO:0000256" key="8">
    <source>
        <dbReference type="SAM" id="Phobius"/>
    </source>
</evidence>
<keyword evidence="6 8" id="KW-0472">Membrane</keyword>
<organism evidence="9 10">
    <name type="scientific">Rosa chinensis</name>
    <name type="common">China rose</name>
    <dbReference type="NCBI Taxonomy" id="74649"/>
    <lineage>
        <taxon>Eukaryota</taxon>
        <taxon>Viridiplantae</taxon>
        <taxon>Streptophyta</taxon>
        <taxon>Embryophyta</taxon>
        <taxon>Tracheophyta</taxon>
        <taxon>Spermatophyta</taxon>
        <taxon>Magnoliopsida</taxon>
        <taxon>eudicotyledons</taxon>
        <taxon>Gunneridae</taxon>
        <taxon>Pentapetalae</taxon>
        <taxon>rosids</taxon>
        <taxon>fabids</taxon>
        <taxon>Rosales</taxon>
        <taxon>Rosaceae</taxon>
        <taxon>Rosoideae</taxon>
        <taxon>Rosoideae incertae sedis</taxon>
        <taxon>Rosa</taxon>
    </lineage>
</organism>
<sequence length="392" mass="43704">MTISNNKQTISPKPQRTQFATMKKTVTTPTTASSASSSSSSVKSSTTGPPMEEDRSESCYYPGCRKDANCNCDMCLASINATLDLMPFSVQKSSMTKFSSSRPDRPNSSVEQTPISFDASVLSTPISTSPRFQASPDLKPSARLDFEQSVVEKEEGRKWGFGWDCWKLVLGLSLVYVVVYGFYSNLASGVLKPVLSPEIVRNAGEKSWVVQDLNGRLRFLQKEMQGLVPGKVSNCSYPNSLWEITQDGLLLSSHCKLFKSAIEEVSIWGWPLQTAGLLTTGFSSRSYTILSGRVTEWSDGKVGYVIRKENSSWVQRNWGASAVQLDPNTWLLEYRRSSVSHNQRLVSAVLSFLKYKLSRALGKIKQKFWLPSTFGNNQYYEVTAEYNIKIPT</sequence>